<dbReference type="Proteomes" id="UP001162318">
    <property type="component" value="Unassembled WGS sequence"/>
</dbReference>
<protein>
    <submittedName>
        <fullName evidence="5">IS66 family transposase</fullName>
    </submittedName>
</protein>
<feature type="domain" description="Transposase IS66 central" evidence="2">
    <location>
        <begin position="187"/>
        <end position="472"/>
    </location>
</feature>
<gene>
    <name evidence="5" type="ORF">N5J77_22250</name>
</gene>
<evidence type="ECO:0000259" key="2">
    <source>
        <dbReference type="Pfam" id="PF03050"/>
    </source>
</evidence>
<reference evidence="5" key="1">
    <citation type="submission" date="2022-09" db="EMBL/GenBank/DDBJ databases">
        <title>Intensive care unit water sources are persistently colonized with multi-drug resistant bacteria and are the site of extensive horizontal gene transfer of antibiotic resistance genes.</title>
        <authorList>
            <person name="Diorio-Toth L."/>
        </authorList>
    </citation>
    <scope>NUCLEOTIDE SEQUENCE</scope>
    <source>
        <strain evidence="5">GD03659</strain>
    </source>
</reference>
<evidence type="ECO:0000256" key="1">
    <source>
        <dbReference type="SAM" id="Coils"/>
    </source>
</evidence>
<accession>A0AA43BD12</accession>
<evidence type="ECO:0000313" key="6">
    <source>
        <dbReference type="Proteomes" id="UP001162318"/>
    </source>
</evidence>
<sequence>MADPVPDDVEALKAALAAMCAERDVARAEVAAVKAERADDQALIAHLKLLIARYKRERFGSSSERSGRLLDQLELQLEELEASATEDELAAEKAARATTTVRSFTRKKPSRQPFPEHLPRERVVIETPTTCACCGGSRLSKLGEDVTETLEVIPRQWKVIQTVREKVTCRDCETINQAPAPFHVLPRGWAGPSLLAMIAFEKFGQHQPLNRQAERYAREGVPLSLSTLADQVGGVASVLTPLYQRVEAHVLTAERLHGDDTTVPVLAKGRTDIGRLWTYVRDDAPFGGTSPPAAIFHYSRDRRGVHPQGHLQAWSGVLQADAYGGYGELYKDGRPPGPILEAACWAHGRRKFFELADIEAAERKKARGEKPKAVYPKALEAVRLIDALFAIERQINGAGPAERLAARQAKSVPVIAELQAWLVKTRQQLTSSHGIVKAINYLQKRWPSFTRFLEDGRVCLSNNAAERALRGIA</sequence>
<keyword evidence="1" id="KW-0175">Coiled coil</keyword>
<dbReference type="InterPro" id="IPR004291">
    <property type="entry name" value="Transposase_IS66_central"/>
</dbReference>
<evidence type="ECO:0000259" key="4">
    <source>
        <dbReference type="Pfam" id="PF13007"/>
    </source>
</evidence>
<evidence type="ECO:0000259" key="3">
    <source>
        <dbReference type="Pfam" id="PF13005"/>
    </source>
</evidence>
<dbReference type="PANTHER" id="PTHR33678:SF1">
    <property type="entry name" value="BLL1576 PROTEIN"/>
    <property type="match status" value="1"/>
</dbReference>
<feature type="coiled-coil region" evidence="1">
    <location>
        <begin position="63"/>
        <end position="97"/>
    </location>
</feature>
<dbReference type="Pfam" id="PF13005">
    <property type="entry name" value="zf-IS66"/>
    <property type="match status" value="1"/>
</dbReference>
<dbReference type="AlphaFoldDB" id="A0AA43BD12"/>
<feature type="domain" description="Transposase IS66 zinc-finger binding" evidence="3">
    <location>
        <begin position="128"/>
        <end position="173"/>
    </location>
</feature>
<dbReference type="InterPro" id="IPR024463">
    <property type="entry name" value="Transposase_TnpC_homeodom"/>
</dbReference>
<dbReference type="PANTHER" id="PTHR33678">
    <property type="entry name" value="BLL1576 PROTEIN"/>
    <property type="match status" value="1"/>
</dbReference>
<comment type="caution">
    <text evidence="5">The sequence shown here is derived from an EMBL/GenBank/DDBJ whole genome shotgun (WGS) entry which is preliminary data.</text>
</comment>
<dbReference type="Pfam" id="PF13007">
    <property type="entry name" value="LZ_Tnp_IS66"/>
    <property type="match status" value="1"/>
</dbReference>
<proteinExistence type="predicted"/>
<dbReference type="EMBL" id="JAOCKX010000042">
    <property type="protein sequence ID" value="MDH2133860.1"/>
    <property type="molecule type" value="Genomic_DNA"/>
</dbReference>
<feature type="domain" description="Transposase TnpC homeodomain" evidence="4">
    <location>
        <begin position="46"/>
        <end position="123"/>
    </location>
</feature>
<feature type="non-terminal residue" evidence="5">
    <location>
        <position position="473"/>
    </location>
</feature>
<dbReference type="RefSeq" id="WP_279776293.1">
    <property type="nucleotide sequence ID" value="NZ_JAOCKX010000042.1"/>
</dbReference>
<dbReference type="InterPro" id="IPR052344">
    <property type="entry name" value="Transposase-related"/>
</dbReference>
<organism evidence="5 6">
    <name type="scientific">Sphingobium yanoikuyae</name>
    <name type="common">Sphingomonas yanoikuyae</name>
    <dbReference type="NCBI Taxonomy" id="13690"/>
    <lineage>
        <taxon>Bacteria</taxon>
        <taxon>Pseudomonadati</taxon>
        <taxon>Pseudomonadota</taxon>
        <taxon>Alphaproteobacteria</taxon>
        <taxon>Sphingomonadales</taxon>
        <taxon>Sphingomonadaceae</taxon>
        <taxon>Sphingobium</taxon>
    </lineage>
</organism>
<dbReference type="Pfam" id="PF03050">
    <property type="entry name" value="DDE_Tnp_IS66"/>
    <property type="match status" value="1"/>
</dbReference>
<name>A0AA43BD12_SPHYA</name>
<dbReference type="InterPro" id="IPR024474">
    <property type="entry name" value="Znf_dom_IS66"/>
</dbReference>
<dbReference type="NCBIfam" id="NF033517">
    <property type="entry name" value="transpos_IS66"/>
    <property type="match status" value="1"/>
</dbReference>
<evidence type="ECO:0000313" key="5">
    <source>
        <dbReference type="EMBL" id="MDH2133860.1"/>
    </source>
</evidence>